<dbReference type="AlphaFoldDB" id="A0A1J1I723"/>
<accession>A0A1J1I723</accession>
<sequence>MGDMNLSSEESLSGFCRMCPKDLQYDEKVFDSFPLQLHHRTTPDDDSPKYHSNVNFQPSKSDKSIDFDVLSAYISDSTHTNPTEIKCREKKIICRGFSISFNSIKPITNIHIYHKMVKDLFGKNKSCESGEGHIKIRFVSKECSKICKLILKSVINGYIVVIKSHFNKTPSQHYAESIKFFVSDNKWKASHDGGERSVKTSSPALSFHDAKQI</sequence>
<gene>
    <name evidence="2" type="ORF">CLUMA_CG009513</name>
</gene>
<name>A0A1J1I723_9DIPT</name>
<evidence type="ECO:0000313" key="3">
    <source>
        <dbReference type="Proteomes" id="UP000183832"/>
    </source>
</evidence>
<keyword evidence="3" id="KW-1185">Reference proteome</keyword>
<evidence type="ECO:0000256" key="1">
    <source>
        <dbReference type="SAM" id="MobiDB-lite"/>
    </source>
</evidence>
<dbReference type="Proteomes" id="UP000183832">
    <property type="component" value="Unassembled WGS sequence"/>
</dbReference>
<reference evidence="2 3" key="1">
    <citation type="submission" date="2015-04" db="EMBL/GenBank/DDBJ databases">
        <authorList>
            <person name="Syromyatnikov M.Y."/>
            <person name="Popov V.N."/>
        </authorList>
    </citation>
    <scope>NUCLEOTIDE SEQUENCE [LARGE SCALE GENOMIC DNA]</scope>
</reference>
<organism evidence="2 3">
    <name type="scientific">Clunio marinus</name>
    <dbReference type="NCBI Taxonomy" id="568069"/>
    <lineage>
        <taxon>Eukaryota</taxon>
        <taxon>Metazoa</taxon>
        <taxon>Ecdysozoa</taxon>
        <taxon>Arthropoda</taxon>
        <taxon>Hexapoda</taxon>
        <taxon>Insecta</taxon>
        <taxon>Pterygota</taxon>
        <taxon>Neoptera</taxon>
        <taxon>Endopterygota</taxon>
        <taxon>Diptera</taxon>
        <taxon>Nematocera</taxon>
        <taxon>Chironomoidea</taxon>
        <taxon>Chironomidae</taxon>
        <taxon>Clunio</taxon>
    </lineage>
</organism>
<dbReference type="EMBL" id="CVRI01000043">
    <property type="protein sequence ID" value="CRK96077.1"/>
    <property type="molecule type" value="Genomic_DNA"/>
</dbReference>
<proteinExistence type="predicted"/>
<feature type="region of interest" description="Disordered" evidence="1">
    <location>
        <begin position="191"/>
        <end position="213"/>
    </location>
</feature>
<evidence type="ECO:0000313" key="2">
    <source>
        <dbReference type="EMBL" id="CRK96077.1"/>
    </source>
</evidence>
<protein>
    <submittedName>
        <fullName evidence="2">CLUMA_CG009513, isoform A</fullName>
    </submittedName>
</protein>